<accession>C3X5T6</accession>
<evidence type="ECO:0000313" key="9">
    <source>
        <dbReference type="EMBL" id="EEO28572.1"/>
    </source>
</evidence>
<dbReference type="EMBL" id="ACDP02000001">
    <property type="protein sequence ID" value="EEO28572.1"/>
    <property type="molecule type" value="Genomic_DNA"/>
</dbReference>
<dbReference type="PANTHER" id="PTHR30043">
    <property type="entry name" value="PHOSPHONATES TRANSPORT SYSTEM PERMEASE PROTEIN"/>
    <property type="match status" value="1"/>
</dbReference>
<keyword evidence="3" id="KW-1003">Cell membrane</keyword>
<sequence length="267" mass="28675">MSSSIEFAPFLRARRRAWNTSLATVAILAIVIAGCCYYAGLFDMERLVEGVPSLASLVSEMFPPDFSQLNNWIKPVSDTLAMSVAGTAIAVILSVPLAVLAARNTSPHPLVFHFFRGVLNGLRSIPELIMGIVFVAAVGFGALPGVLALAFHSVGMVAKFFAESIEHVDPAPVEAARAAGCSPLQVILHGIFPQVFSQMADTAIYRWEYNFRASTVMGMVGAGGIGFELIGSLRIMQYQEVSAILVVILLMVTAVDALGSWLRKKTQ</sequence>
<evidence type="ECO:0000256" key="1">
    <source>
        <dbReference type="ARBA" id="ARBA00004651"/>
    </source>
</evidence>
<evidence type="ECO:0000256" key="4">
    <source>
        <dbReference type="ARBA" id="ARBA00022692"/>
    </source>
</evidence>
<feature type="transmembrane region" description="Helical" evidence="7">
    <location>
        <begin position="21"/>
        <end position="40"/>
    </location>
</feature>
<evidence type="ECO:0000256" key="5">
    <source>
        <dbReference type="ARBA" id="ARBA00022989"/>
    </source>
</evidence>
<keyword evidence="4 7" id="KW-0812">Transmembrane</keyword>
<feature type="transmembrane region" description="Helical" evidence="7">
    <location>
        <begin position="242"/>
        <end position="262"/>
    </location>
</feature>
<feature type="transmembrane region" description="Helical" evidence="7">
    <location>
        <begin position="209"/>
        <end position="230"/>
    </location>
</feature>
<dbReference type="InterPro" id="IPR005769">
    <property type="entry name" value="PhnE/PtxC"/>
</dbReference>
<dbReference type="AlphaFoldDB" id="C3X5T6"/>
<dbReference type="HOGENOM" id="CLU_064254_1_1_4"/>
<evidence type="ECO:0000259" key="8">
    <source>
        <dbReference type="PROSITE" id="PS50928"/>
    </source>
</evidence>
<keyword evidence="6 7" id="KW-0472">Membrane</keyword>
<feature type="transmembrane region" description="Helical" evidence="7">
    <location>
        <begin position="128"/>
        <end position="151"/>
    </location>
</feature>
<evidence type="ECO:0000256" key="2">
    <source>
        <dbReference type="ARBA" id="ARBA00022448"/>
    </source>
</evidence>
<dbReference type="Pfam" id="PF00528">
    <property type="entry name" value="BPD_transp_1"/>
    <property type="match status" value="1"/>
</dbReference>
<dbReference type="eggNOG" id="COG3639">
    <property type="taxonomic scope" value="Bacteria"/>
</dbReference>
<gene>
    <name evidence="9" type="ORF">OFAG_01725</name>
</gene>
<dbReference type="Proteomes" id="UP000003973">
    <property type="component" value="Unassembled WGS sequence"/>
</dbReference>
<dbReference type="InterPro" id="IPR000515">
    <property type="entry name" value="MetI-like"/>
</dbReference>
<evidence type="ECO:0000256" key="6">
    <source>
        <dbReference type="ARBA" id="ARBA00023136"/>
    </source>
</evidence>
<dbReference type="InterPro" id="IPR035906">
    <property type="entry name" value="MetI-like_sf"/>
</dbReference>
<comment type="caution">
    <text evidence="9">The sequence shown here is derived from an EMBL/GenBank/DDBJ whole genome shotgun (WGS) entry which is preliminary data.</text>
</comment>
<dbReference type="NCBIfam" id="TIGR01097">
    <property type="entry name" value="PhnE"/>
    <property type="match status" value="1"/>
</dbReference>
<comment type="subcellular location">
    <subcellularLocation>
        <location evidence="1 7">Cell membrane</location>
        <topology evidence="1 7">Multi-pass membrane protein</topology>
    </subcellularLocation>
</comment>
<protein>
    <submittedName>
        <fullName evidence="9">Phosphonate ABC transporter, permease PhnE</fullName>
    </submittedName>
</protein>
<comment type="similarity">
    <text evidence="7">Belongs to the binding-protein-dependent transport system permease family.</text>
</comment>
<name>C3X5T6_9BURK</name>
<keyword evidence="2 7" id="KW-0813">Transport</keyword>
<dbReference type="RefSeq" id="WP_005878388.1">
    <property type="nucleotide sequence ID" value="NZ_CABMNL010000001.1"/>
</dbReference>
<evidence type="ECO:0000313" key="10">
    <source>
        <dbReference type="Proteomes" id="UP000003973"/>
    </source>
</evidence>
<dbReference type="SUPFAM" id="SSF161098">
    <property type="entry name" value="MetI-like"/>
    <property type="match status" value="1"/>
</dbReference>
<organism evidence="9 10">
    <name type="scientific">Oxalobacter paraformigenes</name>
    <dbReference type="NCBI Taxonomy" id="556268"/>
    <lineage>
        <taxon>Bacteria</taxon>
        <taxon>Pseudomonadati</taxon>
        <taxon>Pseudomonadota</taxon>
        <taxon>Betaproteobacteria</taxon>
        <taxon>Burkholderiales</taxon>
        <taxon>Oxalobacteraceae</taxon>
        <taxon>Oxalobacter</taxon>
    </lineage>
</organism>
<feature type="domain" description="ABC transmembrane type-1" evidence="8">
    <location>
        <begin position="76"/>
        <end position="259"/>
    </location>
</feature>
<keyword evidence="5 7" id="KW-1133">Transmembrane helix</keyword>
<evidence type="ECO:0000256" key="3">
    <source>
        <dbReference type="ARBA" id="ARBA00022475"/>
    </source>
</evidence>
<dbReference type="CDD" id="cd06261">
    <property type="entry name" value="TM_PBP2"/>
    <property type="match status" value="1"/>
</dbReference>
<reference evidence="9" key="1">
    <citation type="submission" date="2011-10" db="EMBL/GenBank/DDBJ databases">
        <title>The Genome Sequence of Oxalobacter formigenes HOxBLS.</title>
        <authorList>
            <consortium name="The Broad Institute Genome Sequencing Platform"/>
            <person name="Earl A."/>
            <person name="Ward D."/>
            <person name="Feldgarden M."/>
            <person name="Gevers D."/>
            <person name="Allison M.J."/>
            <person name="Humphrey S."/>
            <person name="Young S.K."/>
            <person name="Zeng Q."/>
            <person name="Gargeya S."/>
            <person name="Fitzgerald M."/>
            <person name="Haas B."/>
            <person name="Abouelleil A."/>
            <person name="Alvarado L."/>
            <person name="Arachchi H.M."/>
            <person name="Berlin A."/>
            <person name="Brown A."/>
            <person name="Chapman S.B."/>
            <person name="Chen Z."/>
            <person name="Dunbar C."/>
            <person name="Freedman E."/>
            <person name="Gearin G."/>
            <person name="Goldberg J."/>
            <person name="Griggs A."/>
            <person name="Gujja S."/>
            <person name="Heiman D."/>
            <person name="Howarth C."/>
            <person name="Larson L."/>
            <person name="Lui A."/>
            <person name="MacDonald P.J.P."/>
            <person name="Montmayeur A."/>
            <person name="Murphy C."/>
            <person name="Neiman D."/>
            <person name="Pearson M."/>
            <person name="Priest M."/>
            <person name="Roberts A."/>
            <person name="Saif S."/>
            <person name="Shea T."/>
            <person name="Shenoy N."/>
            <person name="Sisk P."/>
            <person name="Stolte C."/>
            <person name="Sykes S."/>
            <person name="Wortman J."/>
            <person name="Nusbaum C."/>
            <person name="Birren B."/>
        </authorList>
    </citation>
    <scope>NUCLEOTIDE SEQUENCE [LARGE SCALE GENOMIC DNA]</scope>
    <source>
        <strain evidence="9">HOxBLS</strain>
    </source>
</reference>
<dbReference type="PANTHER" id="PTHR30043:SF1">
    <property type="entry name" value="ABC TRANSPORT SYSTEM PERMEASE PROTEIN P69"/>
    <property type="match status" value="1"/>
</dbReference>
<evidence type="ECO:0000256" key="7">
    <source>
        <dbReference type="RuleBase" id="RU363032"/>
    </source>
</evidence>
<feature type="transmembrane region" description="Helical" evidence="7">
    <location>
        <begin position="80"/>
        <end position="102"/>
    </location>
</feature>
<dbReference type="GO" id="GO:0005886">
    <property type="term" value="C:plasma membrane"/>
    <property type="evidence" value="ECO:0007669"/>
    <property type="project" value="UniProtKB-SubCell"/>
</dbReference>
<dbReference type="GO" id="GO:0015416">
    <property type="term" value="F:ABC-type phosphonate transporter activity"/>
    <property type="evidence" value="ECO:0007669"/>
    <property type="project" value="InterPro"/>
</dbReference>
<dbReference type="Gene3D" id="1.10.3720.10">
    <property type="entry name" value="MetI-like"/>
    <property type="match status" value="1"/>
</dbReference>
<keyword evidence="10" id="KW-1185">Reference proteome</keyword>
<dbReference type="PROSITE" id="PS50928">
    <property type="entry name" value="ABC_TM1"/>
    <property type="match status" value="1"/>
</dbReference>
<proteinExistence type="inferred from homology"/>